<feature type="domain" description="Hemerythrin-like" evidence="1">
    <location>
        <begin position="43"/>
        <end position="172"/>
    </location>
</feature>
<dbReference type="Pfam" id="PF01814">
    <property type="entry name" value="Hemerythrin"/>
    <property type="match status" value="1"/>
</dbReference>
<sequence length="178" mass="20856">MLSFISGMFRSNKTENTADLEEKYTRSSYAGAKGGRTISYDPTLIKALEDDHRNLISIFQRMWSEGHEKQNYRQLSQLLTQFKSGFQAHLIKENVRFYVYLEQALIGDAHTLQVVKDFRTDMNEIANAVVQFCKRYNHEAFTPEMARDFKMDYQKIGEALTRRTALEEKELYVLYQPS</sequence>
<dbReference type="AlphaFoldDB" id="A0A9X2EMG9"/>
<dbReference type="InterPro" id="IPR038309">
    <property type="entry name" value="Rsd/AlgQ_sf"/>
</dbReference>
<gene>
    <name evidence="2" type="ORF">MO867_08550</name>
</gene>
<name>A0A9X2EMG9_9GAMM</name>
<proteinExistence type="predicted"/>
<dbReference type="EMBL" id="JALBWM010000026">
    <property type="protein sequence ID" value="MCO1334389.1"/>
    <property type="molecule type" value="Genomic_DNA"/>
</dbReference>
<evidence type="ECO:0000313" key="3">
    <source>
        <dbReference type="Proteomes" id="UP001139028"/>
    </source>
</evidence>
<reference evidence="2" key="1">
    <citation type="journal article" date="2022" name="Arch. Microbiol.">
        <title>Microbulbifer okhotskensis sp. nov., isolated from a deep bottom sediment of the Okhotsk Sea.</title>
        <authorList>
            <person name="Romanenko L."/>
            <person name="Kurilenko V."/>
            <person name="Otstavnykh N."/>
            <person name="Velansky P."/>
            <person name="Isaeva M."/>
            <person name="Mikhailov V."/>
        </authorList>
    </citation>
    <scope>NUCLEOTIDE SEQUENCE</scope>
    <source>
        <strain evidence="2">OS29</strain>
    </source>
</reference>
<organism evidence="2 3">
    <name type="scientific">Microbulbifer okhotskensis</name>
    <dbReference type="NCBI Taxonomy" id="2926617"/>
    <lineage>
        <taxon>Bacteria</taxon>
        <taxon>Pseudomonadati</taxon>
        <taxon>Pseudomonadota</taxon>
        <taxon>Gammaproteobacteria</taxon>
        <taxon>Cellvibrionales</taxon>
        <taxon>Microbulbiferaceae</taxon>
        <taxon>Microbulbifer</taxon>
    </lineage>
</organism>
<dbReference type="Gene3D" id="1.20.120.1370">
    <property type="entry name" value="Regulator of RNA polymerase sigma(70) subunit, domain 4"/>
    <property type="match status" value="1"/>
</dbReference>
<evidence type="ECO:0000259" key="1">
    <source>
        <dbReference type="Pfam" id="PF01814"/>
    </source>
</evidence>
<dbReference type="RefSeq" id="WP_252465930.1">
    <property type="nucleotide sequence ID" value="NZ_JALBWM010000026.1"/>
</dbReference>
<evidence type="ECO:0000313" key="2">
    <source>
        <dbReference type="EMBL" id="MCO1334389.1"/>
    </source>
</evidence>
<keyword evidence="3" id="KW-1185">Reference proteome</keyword>
<comment type="caution">
    <text evidence="2">The sequence shown here is derived from an EMBL/GenBank/DDBJ whole genome shotgun (WGS) entry which is preliminary data.</text>
</comment>
<accession>A0A9X2EMG9</accession>
<protein>
    <submittedName>
        <fullName evidence="2">Hemerythrin domain-containing protein</fullName>
    </submittedName>
</protein>
<dbReference type="Proteomes" id="UP001139028">
    <property type="component" value="Unassembled WGS sequence"/>
</dbReference>
<dbReference type="InterPro" id="IPR012312">
    <property type="entry name" value="Hemerythrin-like"/>
</dbReference>